<dbReference type="PROSITE" id="PS52035">
    <property type="entry name" value="PEPTIDASE_M14"/>
    <property type="match status" value="1"/>
</dbReference>
<comment type="cofactor">
    <cofactor evidence="1">
        <name>Zn(2+)</name>
        <dbReference type="ChEBI" id="CHEBI:29105"/>
    </cofactor>
</comment>
<evidence type="ECO:0000256" key="6">
    <source>
        <dbReference type="ARBA" id="ARBA00023049"/>
    </source>
</evidence>
<protein>
    <submittedName>
        <fullName evidence="9">Gamma-D-glutamyl-L-diamino acid endopeptidase 1</fullName>
        <ecNumber evidence="9">3.4.19.11</ecNumber>
    </submittedName>
</protein>
<dbReference type="Gene3D" id="3.40.630.10">
    <property type="entry name" value="Zn peptidases"/>
    <property type="match status" value="1"/>
</dbReference>
<dbReference type="SMART" id="SM00631">
    <property type="entry name" value="Zn_pept"/>
    <property type="match status" value="1"/>
</dbReference>
<gene>
    <name evidence="9" type="ORF">PMF13cell1_02165</name>
</gene>
<keyword evidence="6" id="KW-0482">Metalloprotease</keyword>
<evidence type="ECO:0000256" key="7">
    <source>
        <dbReference type="PROSITE-ProRule" id="PRU01379"/>
    </source>
</evidence>
<dbReference type="RefSeq" id="WP_130180712.1">
    <property type="nucleotide sequence ID" value="NZ_JANFXW010000016.1"/>
</dbReference>
<dbReference type="Proteomes" id="UP000289794">
    <property type="component" value="Chromosome"/>
</dbReference>
<evidence type="ECO:0000256" key="4">
    <source>
        <dbReference type="ARBA" id="ARBA00022801"/>
    </source>
</evidence>
<feature type="domain" description="Peptidase M14" evidence="8">
    <location>
        <begin position="18"/>
        <end position="323"/>
    </location>
</feature>
<evidence type="ECO:0000313" key="9">
    <source>
        <dbReference type="EMBL" id="QBE96618.1"/>
    </source>
</evidence>
<feature type="active site" description="Proton donor/acceptor" evidence="7">
    <location>
        <position position="292"/>
    </location>
</feature>
<sequence length="331" mass="37971">MCINARNQRENRQFVQFSGYTYREMENDLHIFSKIFKGIMEVQTVGDTVDGRKLYHVRMGNENAADKVLIFGGIHGREYMTTQLVMEQMGEFVENLLHEDRTYKGYSYGELLRDRALHIIPMANPDGVTVSQFGAEGMQSPGIREQVWEIADEDGARMPWRSYFRRWKSNAEGVDVNRNFDALWEDYVDGIGRPSREKYKGTAPESTREAQALVNLTKKENFSRTVSYHSSGGVIYWAFGQQGELAVRTQAFANRIAAVTGYEPDGNYEELDPAGYKDWALLKMGIPSLTIEIGRADSPLPQSAYKKILRENRGVWEEILLDIIEEKKRDH</sequence>
<proteinExistence type="inferred from homology"/>
<dbReference type="EMBL" id="CP035945">
    <property type="protein sequence ID" value="QBE96618.1"/>
    <property type="molecule type" value="Genomic_DNA"/>
</dbReference>
<keyword evidence="3" id="KW-0645">Protease</keyword>
<dbReference type="PANTHER" id="PTHR11705">
    <property type="entry name" value="PROTEASE FAMILY M14 CARBOXYPEPTIDASE A,B"/>
    <property type="match status" value="1"/>
</dbReference>
<evidence type="ECO:0000256" key="5">
    <source>
        <dbReference type="ARBA" id="ARBA00022833"/>
    </source>
</evidence>
<dbReference type="InterPro" id="IPR000834">
    <property type="entry name" value="Peptidase_M14"/>
</dbReference>
<dbReference type="SUPFAM" id="SSF53187">
    <property type="entry name" value="Zn-dependent exopeptidases"/>
    <property type="match status" value="1"/>
</dbReference>
<dbReference type="PANTHER" id="PTHR11705:SF143">
    <property type="entry name" value="SLL0236 PROTEIN"/>
    <property type="match status" value="1"/>
</dbReference>
<evidence type="ECO:0000256" key="2">
    <source>
        <dbReference type="ARBA" id="ARBA00005988"/>
    </source>
</evidence>
<dbReference type="AlphaFoldDB" id="A0A4V0Z7F5"/>
<evidence type="ECO:0000256" key="3">
    <source>
        <dbReference type="ARBA" id="ARBA00022670"/>
    </source>
</evidence>
<dbReference type="KEGG" id="bpro:PMF13cell1_02165"/>
<dbReference type="EC" id="3.4.19.11" evidence="9"/>
<comment type="similarity">
    <text evidence="2 7">Belongs to the peptidase M14 family.</text>
</comment>
<evidence type="ECO:0000259" key="8">
    <source>
        <dbReference type="PROSITE" id="PS52035"/>
    </source>
</evidence>
<dbReference type="GO" id="GO:0006508">
    <property type="term" value="P:proteolysis"/>
    <property type="evidence" value="ECO:0007669"/>
    <property type="project" value="UniProtKB-KW"/>
</dbReference>
<evidence type="ECO:0000313" key="10">
    <source>
        <dbReference type="Proteomes" id="UP000289794"/>
    </source>
</evidence>
<dbReference type="Pfam" id="PF00246">
    <property type="entry name" value="Peptidase_M14"/>
    <property type="match status" value="1"/>
</dbReference>
<accession>A0A4V0Z7F5</accession>
<dbReference type="PRINTS" id="PR00765">
    <property type="entry name" value="CRBOXYPTASEA"/>
</dbReference>
<dbReference type="GO" id="GO:0004181">
    <property type="term" value="F:metallocarboxypeptidase activity"/>
    <property type="evidence" value="ECO:0007669"/>
    <property type="project" value="InterPro"/>
</dbReference>
<name>A0A4V0Z7F5_9FIRM</name>
<organism evidence="9 10">
    <name type="scientific">Blautia producta</name>
    <dbReference type="NCBI Taxonomy" id="33035"/>
    <lineage>
        <taxon>Bacteria</taxon>
        <taxon>Bacillati</taxon>
        <taxon>Bacillota</taxon>
        <taxon>Clostridia</taxon>
        <taxon>Lachnospirales</taxon>
        <taxon>Lachnospiraceae</taxon>
        <taxon>Blautia</taxon>
    </lineage>
</organism>
<reference evidence="9 10" key="1">
    <citation type="submission" date="2019-01" db="EMBL/GenBank/DDBJ databases">
        <title>PMF-metabolizing Aryl O-demethylase.</title>
        <authorList>
            <person name="Kim M."/>
        </authorList>
    </citation>
    <scope>NUCLEOTIDE SEQUENCE [LARGE SCALE GENOMIC DNA]</scope>
    <source>
        <strain evidence="9 10">PMF1</strain>
    </source>
</reference>
<keyword evidence="5" id="KW-0862">Zinc</keyword>
<dbReference type="GO" id="GO:0005615">
    <property type="term" value="C:extracellular space"/>
    <property type="evidence" value="ECO:0007669"/>
    <property type="project" value="TreeGrafter"/>
</dbReference>
<dbReference type="GO" id="GO:0008270">
    <property type="term" value="F:zinc ion binding"/>
    <property type="evidence" value="ECO:0007669"/>
    <property type="project" value="InterPro"/>
</dbReference>
<evidence type="ECO:0000256" key="1">
    <source>
        <dbReference type="ARBA" id="ARBA00001947"/>
    </source>
</evidence>
<keyword evidence="4 9" id="KW-0378">Hydrolase</keyword>